<dbReference type="InterPro" id="IPR030802">
    <property type="entry name" value="Permease_MalE"/>
</dbReference>
<evidence type="ECO:0000313" key="8">
    <source>
        <dbReference type="EMBL" id="APJ04261.1"/>
    </source>
</evidence>
<accession>A0A1L4D245</accession>
<keyword evidence="4 7" id="KW-0812">Transmembrane</keyword>
<dbReference type="GO" id="GO:0043190">
    <property type="term" value="C:ATP-binding cassette (ABC) transporter complex"/>
    <property type="evidence" value="ECO:0007669"/>
    <property type="project" value="InterPro"/>
</dbReference>
<dbReference type="InterPro" id="IPR003453">
    <property type="entry name" value="ABC_MlaE_roteobac"/>
</dbReference>
<dbReference type="STRING" id="1915309.AXG55_10225"/>
<evidence type="ECO:0000256" key="5">
    <source>
        <dbReference type="ARBA" id="ARBA00022989"/>
    </source>
</evidence>
<comment type="similarity">
    <text evidence="2 7">Belongs to the MlaE permease family.</text>
</comment>
<dbReference type="GO" id="GO:0005548">
    <property type="term" value="F:phospholipid transporter activity"/>
    <property type="evidence" value="ECO:0007669"/>
    <property type="project" value="TreeGrafter"/>
</dbReference>
<dbReference type="PANTHER" id="PTHR30188">
    <property type="entry name" value="ABC TRANSPORTER PERMEASE PROTEIN-RELATED"/>
    <property type="match status" value="1"/>
</dbReference>
<dbReference type="Pfam" id="PF02405">
    <property type="entry name" value="MlaE"/>
    <property type="match status" value="1"/>
</dbReference>
<evidence type="ECO:0000256" key="7">
    <source>
        <dbReference type="RuleBase" id="RU362044"/>
    </source>
</evidence>
<keyword evidence="3" id="KW-0813">Transport</keyword>
<dbReference type="Proteomes" id="UP000184731">
    <property type="component" value="Chromosome"/>
</dbReference>
<keyword evidence="9" id="KW-1185">Reference proteome</keyword>
<comment type="subcellular location">
    <subcellularLocation>
        <location evidence="1">Membrane</location>
        <topology evidence="1">Multi-pass membrane protein</topology>
    </subcellularLocation>
</comment>
<proteinExistence type="inferred from homology"/>
<dbReference type="NCBIfam" id="TIGR00056">
    <property type="entry name" value="MlaE family lipid ABC transporter permease subunit"/>
    <property type="match status" value="1"/>
</dbReference>
<sequence length="260" mass="28168">MKKILKIPETIGLFLIKLFAGFGRFLIFIKDVFRWFFLPPFRIGLIVKQLEFVGNKSSTIIFISALFVGAVLGLQLGVIFKLFSAEGLMGAATGKSLALELGPVMCGFIVIGRAGAAMAAEIATMRVNEQIDAMEAMGVNPISYLVVPRVIASTIMMPILAGIFLFVGVIGCYLVAVLFYRVDTMTFMQQLKWIVYWSDVVKGLVKATVFGFIFSSIACYKGFKAKGGAKGVGEATTSAVVAGLLSILVGDFIITIFQVR</sequence>
<dbReference type="AlphaFoldDB" id="A0A1L4D245"/>
<dbReference type="KEGG" id="saqi:AXG55_10225"/>
<evidence type="ECO:0000256" key="2">
    <source>
        <dbReference type="ARBA" id="ARBA00007556"/>
    </source>
</evidence>
<protein>
    <recommendedName>
        <fullName evidence="10">ABC transporter permease</fullName>
    </recommendedName>
</protein>
<evidence type="ECO:0000256" key="3">
    <source>
        <dbReference type="ARBA" id="ARBA00022448"/>
    </source>
</evidence>
<name>A0A1L4D245_9BACT</name>
<evidence type="ECO:0008006" key="10">
    <source>
        <dbReference type="Google" id="ProtNLM"/>
    </source>
</evidence>
<dbReference type="OrthoDB" id="5297228at2"/>
<gene>
    <name evidence="8" type="ORF">AXG55_10225</name>
</gene>
<keyword evidence="5 7" id="KW-1133">Transmembrane helix</keyword>
<evidence type="ECO:0000256" key="6">
    <source>
        <dbReference type="ARBA" id="ARBA00023136"/>
    </source>
</evidence>
<dbReference type="PANTHER" id="PTHR30188:SF4">
    <property type="entry name" value="PROTEIN TRIGALACTOSYLDIACYLGLYCEROL 1, CHLOROPLASTIC"/>
    <property type="match status" value="1"/>
</dbReference>
<feature type="transmembrane region" description="Helical" evidence="7">
    <location>
        <begin position="12"/>
        <end position="29"/>
    </location>
</feature>
<evidence type="ECO:0000256" key="4">
    <source>
        <dbReference type="ARBA" id="ARBA00022692"/>
    </source>
</evidence>
<feature type="transmembrane region" description="Helical" evidence="7">
    <location>
        <begin position="235"/>
        <end position="257"/>
    </location>
</feature>
<dbReference type="EMBL" id="CP017834">
    <property type="protein sequence ID" value="APJ04261.1"/>
    <property type="molecule type" value="Genomic_DNA"/>
</dbReference>
<organism evidence="8 9">
    <name type="scientific">Silvanigrella aquatica</name>
    <dbReference type="NCBI Taxonomy" id="1915309"/>
    <lineage>
        <taxon>Bacteria</taxon>
        <taxon>Pseudomonadati</taxon>
        <taxon>Bdellovibrionota</taxon>
        <taxon>Oligoflexia</taxon>
        <taxon>Silvanigrellales</taxon>
        <taxon>Silvanigrellaceae</taxon>
        <taxon>Silvanigrella</taxon>
    </lineage>
</organism>
<feature type="transmembrane region" description="Helical" evidence="7">
    <location>
        <begin position="60"/>
        <end position="80"/>
    </location>
</feature>
<reference evidence="8 9" key="1">
    <citation type="submission" date="2016-10" db="EMBL/GenBank/DDBJ databases">
        <title>Silvanigrella aquatica sp. nov., isolated from a freshwater lake located in the Black Forest, Germany, description of Silvanigrellaceae fam. nov., Silvanigrellales ord. nov., reclassification of the order Bdellovibrionales in the class Oligoflexia, reclassification of the families Bacteriovoracaceae and Halobacteriovoraceae in the new order Bacteriovoracales ord. nov., and reclassification of the family Pseudobacteriovoracaceae in the order Oligoflexiales.</title>
        <authorList>
            <person name="Hahn M.W."/>
            <person name="Schmidt J."/>
            <person name="Koll U."/>
            <person name="Rohde M."/>
            <person name="Verbag S."/>
            <person name="Pitt A."/>
            <person name="Nakai R."/>
            <person name="Naganuma T."/>
            <person name="Lang E."/>
        </authorList>
    </citation>
    <scope>NUCLEOTIDE SEQUENCE [LARGE SCALE GENOMIC DNA]</scope>
    <source>
        <strain evidence="8 9">MWH-Nonnen-W8red</strain>
    </source>
</reference>
<dbReference type="RefSeq" id="WP_148698016.1">
    <property type="nucleotide sequence ID" value="NZ_CP017834.1"/>
</dbReference>
<keyword evidence="6 7" id="KW-0472">Membrane</keyword>
<feature type="transmembrane region" description="Helical" evidence="7">
    <location>
        <begin position="203"/>
        <end position="223"/>
    </location>
</feature>
<feature type="transmembrane region" description="Helical" evidence="7">
    <location>
        <begin position="155"/>
        <end position="182"/>
    </location>
</feature>
<evidence type="ECO:0000256" key="1">
    <source>
        <dbReference type="ARBA" id="ARBA00004141"/>
    </source>
</evidence>
<feature type="transmembrane region" description="Helical" evidence="7">
    <location>
        <begin position="101"/>
        <end position="120"/>
    </location>
</feature>
<evidence type="ECO:0000313" key="9">
    <source>
        <dbReference type="Proteomes" id="UP000184731"/>
    </source>
</evidence>